<accession>A0A5S9QPS3</accession>
<dbReference type="EMBL" id="CACSIP010000017">
    <property type="protein sequence ID" value="CAA0120067.1"/>
    <property type="molecule type" value="Genomic_DNA"/>
</dbReference>
<keyword evidence="2" id="KW-0479">Metal-binding</keyword>
<dbReference type="OrthoDB" id="9805307at2"/>
<dbReference type="PANTHER" id="PTHR42796">
    <property type="entry name" value="FUMARYLACETOACETATE HYDROLASE DOMAIN-CONTAINING PROTEIN 2A-RELATED"/>
    <property type="match status" value="1"/>
</dbReference>
<dbReference type="PANTHER" id="PTHR42796:SF4">
    <property type="entry name" value="FUMARYLACETOACETATE HYDROLASE DOMAIN-CONTAINING PROTEIN 2A"/>
    <property type="match status" value="1"/>
</dbReference>
<dbReference type="InterPro" id="IPR051121">
    <property type="entry name" value="FAH"/>
</dbReference>
<evidence type="ECO:0000313" key="4">
    <source>
        <dbReference type="EMBL" id="CAA0120067.1"/>
    </source>
</evidence>
<organism evidence="4 5">
    <name type="scientific">Mycolicibacterium vanbaalenii</name>
    <name type="common">Mycobacterium vanbaalenii</name>
    <dbReference type="NCBI Taxonomy" id="110539"/>
    <lineage>
        <taxon>Bacteria</taxon>
        <taxon>Bacillati</taxon>
        <taxon>Actinomycetota</taxon>
        <taxon>Actinomycetes</taxon>
        <taxon>Mycobacteriales</taxon>
        <taxon>Mycobacteriaceae</taxon>
        <taxon>Mycolicibacterium</taxon>
    </lineage>
</organism>
<dbReference type="Proteomes" id="UP000430146">
    <property type="component" value="Unassembled WGS sequence"/>
</dbReference>
<evidence type="ECO:0000259" key="3">
    <source>
        <dbReference type="Pfam" id="PF01557"/>
    </source>
</evidence>
<reference evidence="4 5" key="1">
    <citation type="submission" date="2019-11" db="EMBL/GenBank/DDBJ databases">
        <authorList>
            <person name="Holert J."/>
        </authorList>
    </citation>
    <scope>NUCLEOTIDE SEQUENCE [LARGE SCALE GENOMIC DNA]</scope>
    <source>
        <strain evidence="4">BC8_1</strain>
    </source>
</reference>
<dbReference type="InterPro" id="IPR036663">
    <property type="entry name" value="Fumarylacetoacetase_C_sf"/>
</dbReference>
<dbReference type="InterPro" id="IPR011234">
    <property type="entry name" value="Fumarylacetoacetase-like_C"/>
</dbReference>
<evidence type="ECO:0000256" key="1">
    <source>
        <dbReference type="ARBA" id="ARBA00010211"/>
    </source>
</evidence>
<evidence type="ECO:0000256" key="2">
    <source>
        <dbReference type="ARBA" id="ARBA00022723"/>
    </source>
</evidence>
<feature type="domain" description="Fumarylacetoacetase-like C-terminal" evidence="3">
    <location>
        <begin position="66"/>
        <end position="283"/>
    </location>
</feature>
<dbReference type="GO" id="GO:0044281">
    <property type="term" value="P:small molecule metabolic process"/>
    <property type="evidence" value="ECO:0007669"/>
    <property type="project" value="UniProtKB-ARBA"/>
</dbReference>
<sequence>MRIYTTSEGLAKENTPGHLTLLDLPYGDIGALLRGAGLQAVETASVRSMVPLAEVELDAPVARPGKIMIVGYNYPSHGDEVREARGEVDLPDDEPNFQIVAGSAVIGPYAPIALPRTASEKVDYEGEVAVVIGSTAKDVPTDTAWGHVAGLTVINDVSARDIQARAMSGDLTMSIATAKSFDSFKPMGPCMVTADEFDQGNLALRLVTRVNGQLRQDDNTGTFVHSIAKLVSYLSAFTSLEPGDVICTGTPRGVGFFANRFLQPGDVVEVEVDRIGTIRNMVVAP</sequence>
<dbReference type="GO" id="GO:0003824">
    <property type="term" value="F:catalytic activity"/>
    <property type="evidence" value="ECO:0007669"/>
    <property type="project" value="InterPro"/>
</dbReference>
<dbReference type="SUPFAM" id="SSF56529">
    <property type="entry name" value="FAH"/>
    <property type="match status" value="1"/>
</dbReference>
<dbReference type="Gene3D" id="3.90.850.10">
    <property type="entry name" value="Fumarylacetoacetase-like, C-terminal domain"/>
    <property type="match status" value="1"/>
</dbReference>
<gene>
    <name evidence="4" type="primary">yisK_3</name>
    <name evidence="4" type="ORF">AELLOGFF_04221</name>
</gene>
<dbReference type="GO" id="GO:0046872">
    <property type="term" value="F:metal ion binding"/>
    <property type="evidence" value="ECO:0007669"/>
    <property type="project" value="UniProtKB-KW"/>
</dbReference>
<dbReference type="RefSeq" id="WP_159230825.1">
    <property type="nucleotide sequence ID" value="NZ_CACSIP010000017.1"/>
</dbReference>
<comment type="similarity">
    <text evidence="1">Belongs to the FAH family.</text>
</comment>
<proteinExistence type="inferred from homology"/>
<keyword evidence="5" id="KW-1185">Reference proteome</keyword>
<dbReference type="Pfam" id="PF01557">
    <property type="entry name" value="FAA_hydrolase"/>
    <property type="match status" value="1"/>
</dbReference>
<protein>
    <recommendedName>
        <fullName evidence="3">Fumarylacetoacetase-like C-terminal domain-containing protein</fullName>
    </recommendedName>
</protein>
<dbReference type="AlphaFoldDB" id="A0A5S9QPS3"/>
<evidence type="ECO:0000313" key="5">
    <source>
        <dbReference type="Proteomes" id="UP000430146"/>
    </source>
</evidence>
<name>A0A5S9QPS3_MYCVN</name>